<evidence type="ECO:0000313" key="2">
    <source>
        <dbReference type="EMBL" id="NEK55555.1"/>
    </source>
</evidence>
<evidence type="ECO:0000313" key="3">
    <source>
        <dbReference type="Proteomes" id="UP000471409"/>
    </source>
</evidence>
<gene>
    <name evidence="2" type="ORF">GUK36_40705</name>
</gene>
<dbReference type="Pfam" id="PF03372">
    <property type="entry name" value="Exo_endo_phos"/>
    <property type="match status" value="1"/>
</dbReference>
<dbReference type="InterPro" id="IPR020847">
    <property type="entry name" value="AP_endonuclease_F1_BS"/>
</dbReference>
<dbReference type="AlphaFoldDB" id="A0A6P0DVK3"/>
<dbReference type="GO" id="GO:0004519">
    <property type="term" value="F:endonuclease activity"/>
    <property type="evidence" value="ECO:0007669"/>
    <property type="project" value="InterPro"/>
</dbReference>
<protein>
    <submittedName>
        <fullName evidence="2">Exodeoxyribonuclease III</fullName>
    </submittedName>
</protein>
<reference evidence="2 3" key="1">
    <citation type="submission" date="2020-01" db="EMBL/GenBank/DDBJ databases">
        <title>Rhizobium genotypes associated with high levels of biological nitrogen fixation by grain legumes in a temperate-maritime cropping system.</title>
        <authorList>
            <person name="Maluk M."/>
            <person name="Francesc Ferrando Molina F."/>
            <person name="Lopez Del Egido L."/>
            <person name="Lafos M."/>
            <person name="Langarica-Fuentes A."/>
            <person name="Gebre Yohannes G."/>
            <person name="Young M.W."/>
            <person name="Martin P."/>
            <person name="Gantlett R."/>
            <person name="Kenicer G."/>
            <person name="Hawes C."/>
            <person name="Begg G.S."/>
            <person name="Quilliam R.S."/>
            <person name="Squire G.R."/>
            <person name="Poole P.S."/>
            <person name="Young P.W."/>
            <person name="Iannetta P.M."/>
            <person name="James E.K."/>
        </authorList>
    </citation>
    <scope>NUCLEOTIDE SEQUENCE [LARGE SCALE GENOMIC DNA]</scope>
    <source>
        <strain evidence="2 3">JHI944</strain>
    </source>
</reference>
<dbReference type="Gene3D" id="3.60.10.10">
    <property type="entry name" value="Endonuclease/exonuclease/phosphatase"/>
    <property type="match status" value="1"/>
</dbReference>
<accession>A0A6P0DVK3</accession>
<name>A0A6P0DVK3_RHILE</name>
<proteinExistence type="predicted"/>
<dbReference type="EMBL" id="WXXP01000647">
    <property type="protein sequence ID" value="NEK55555.1"/>
    <property type="molecule type" value="Genomic_DNA"/>
</dbReference>
<dbReference type="SUPFAM" id="SSF56219">
    <property type="entry name" value="DNase I-like"/>
    <property type="match status" value="1"/>
</dbReference>
<evidence type="ECO:0000259" key="1">
    <source>
        <dbReference type="Pfam" id="PF03372"/>
    </source>
</evidence>
<dbReference type="Proteomes" id="UP000471409">
    <property type="component" value="Unassembled WGS sequence"/>
</dbReference>
<dbReference type="InterPro" id="IPR036691">
    <property type="entry name" value="Endo/exonu/phosph_ase_sf"/>
</dbReference>
<sequence length="39" mass="4580">MGFSITTWNINSVRLRMPIVEQLVLKHRPDILCLQETKV</sequence>
<dbReference type="GO" id="GO:0003677">
    <property type="term" value="F:DNA binding"/>
    <property type="evidence" value="ECO:0007669"/>
    <property type="project" value="InterPro"/>
</dbReference>
<feature type="domain" description="Endonuclease/exonuclease/phosphatase" evidence="1">
    <location>
        <begin position="7"/>
        <end position="38"/>
    </location>
</feature>
<dbReference type="GO" id="GO:0006281">
    <property type="term" value="P:DNA repair"/>
    <property type="evidence" value="ECO:0007669"/>
    <property type="project" value="InterPro"/>
</dbReference>
<dbReference type="InterPro" id="IPR005135">
    <property type="entry name" value="Endo/exonuclease/phosphatase"/>
</dbReference>
<organism evidence="2 3">
    <name type="scientific">Rhizobium leguminosarum</name>
    <dbReference type="NCBI Taxonomy" id="384"/>
    <lineage>
        <taxon>Bacteria</taxon>
        <taxon>Pseudomonadati</taxon>
        <taxon>Pseudomonadota</taxon>
        <taxon>Alphaproteobacteria</taxon>
        <taxon>Hyphomicrobiales</taxon>
        <taxon>Rhizobiaceae</taxon>
        <taxon>Rhizobium/Agrobacterium group</taxon>
        <taxon>Rhizobium</taxon>
    </lineage>
</organism>
<dbReference type="PROSITE" id="PS00726">
    <property type="entry name" value="AP_NUCLEASE_F1_1"/>
    <property type="match status" value="1"/>
</dbReference>
<feature type="non-terminal residue" evidence="2">
    <location>
        <position position="39"/>
    </location>
</feature>
<comment type="caution">
    <text evidence="2">The sequence shown here is derived from an EMBL/GenBank/DDBJ whole genome shotgun (WGS) entry which is preliminary data.</text>
</comment>